<accession>A0A015M258</accession>
<dbReference type="PANTHER" id="PTHR43719">
    <property type="entry name" value="TWO-COMPONENT HISTIDINE KINASE"/>
    <property type="match status" value="1"/>
</dbReference>
<dbReference type="CDD" id="cd00082">
    <property type="entry name" value="HisKA"/>
    <property type="match status" value="1"/>
</dbReference>
<dbReference type="AlphaFoldDB" id="A0A015M258"/>
<name>A0A015M258_RHIIW</name>
<keyword evidence="1" id="KW-0597">Phosphoprotein</keyword>
<dbReference type="SUPFAM" id="SSF47384">
    <property type="entry name" value="Homodimeric domain of signal transducing histidine kinase"/>
    <property type="match status" value="1"/>
</dbReference>
<dbReference type="SMART" id="SM00388">
    <property type="entry name" value="HisKA"/>
    <property type="match status" value="1"/>
</dbReference>
<dbReference type="STRING" id="1432141.A0A015M258"/>
<feature type="domain" description="Signal transduction histidine kinase dimerisation/phosphoacceptor" evidence="2">
    <location>
        <begin position="42"/>
        <end position="103"/>
    </location>
</feature>
<evidence type="ECO:0000313" key="3">
    <source>
        <dbReference type="EMBL" id="EXX60928.1"/>
    </source>
</evidence>
<sequence>MLFFLNRYDNDSQKQFEDEERVYLSNFGVNVVKRRVIVADGAKGAFISISHELRNPLYGILASCELMEESKLNEAQAGLVETIQGCGTSLISIINSVLDFAKL</sequence>
<dbReference type="HOGENOM" id="CLU_2265112_0_0_1"/>
<dbReference type="GO" id="GO:0000155">
    <property type="term" value="F:phosphorelay sensor kinase activity"/>
    <property type="evidence" value="ECO:0007669"/>
    <property type="project" value="InterPro"/>
</dbReference>
<reference evidence="3 4" key="1">
    <citation type="submission" date="2014-02" db="EMBL/GenBank/DDBJ databases">
        <title>Single nucleus genome sequencing reveals high similarity among nuclei of an endomycorrhizal fungus.</title>
        <authorList>
            <person name="Lin K."/>
            <person name="Geurts R."/>
            <person name="Zhang Z."/>
            <person name="Limpens E."/>
            <person name="Saunders D.G."/>
            <person name="Mu D."/>
            <person name="Pang E."/>
            <person name="Cao H."/>
            <person name="Cha H."/>
            <person name="Lin T."/>
            <person name="Zhou Q."/>
            <person name="Shang Y."/>
            <person name="Li Y."/>
            <person name="Ivanov S."/>
            <person name="Sharma T."/>
            <person name="Velzen R.V."/>
            <person name="Ruijter N.D."/>
            <person name="Aanen D.K."/>
            <person name="Win J."/>
            <person name="Kamoun S."/>
            <person name="Bisseling T."/>
            <person name="Huang S."/>
        </authorList>
    </citation>
    <scope>NUCLEOTIDE SEQUENCE [LARGE SCALE GENOMIC DNA]</scope>
    <source>
        <strain evidence="4">DAOM197198w</strain>
    </source>
</reference>
<evidence type="ECO:0000259" key="2">
    <source>
        <dbReference type="SMART" id="SM00388"/>
    </source>
</evidence>
<proteinExistence type="predicted"/>
<keyword evidence="4" id="KW-1185">Reference proteome</keyword>
<organism evidence="3 4">
    <name type="scientific">Rhizophagus irregularis (strain DAOM 197198w)</name>
    <name type="common">Glomus intraradices</name>
    <dbReference type="NCBI Taxonomy" id="1432141"/>
    <lineage>
        <taxon>Eukaryota</taxon>
        <taxon>Fungi</taxon>
        <taxon>Fungi incertae sedis</taxon>
        <taxon>Mucoromycota</taxon>
        <taxon>Glomeromycotina</taxon>
        <taxon>Glomeromycetes</taxon>
        <taxon>Glomerales</taxon>
        <taxon>Glomeraceae</taxon>
        <taxon>Rhizophagus</taxon>
    </lineage>
</organism>
<dbReference type="Gene3D" id="1.10.287.130">
    <property type="match status" value="1"/>
</dbReference>
<evidence type="ECO:0000313" key="4">
    <source>
        <dbReference type="Proteomes" id="UP000022910"/>
    </source>
</evidence>
<dbReference type="InterPro" id="IPR050956">
    <property type="entry name" value="2C_system_His_kinase"/>
</dbReference>
<protein>
    <recommendedName>
        <fullName evidence="2">Signal transduction histidine kinase dimerisation/phosphoacceptor domain-containing protein</fullName>
    </recommendedName>
</protein>
<comment type="caution">
    <text evidence="3">The sequence shown here is derived from an EMBL/GenBank/DDBJ whole genome shotgun (WGS) entry which is preliminary data.</text>
</comment>
<evidence type="ECO:0000256" key="1">
    <source>
        <dbReference type="ARBA" id="ARBA00022553"/>
    </source>
</evidence>
<dbReference type="EMBL" id="JEMT01025826">
    <property type="protein sequence ID" value="EXX60928.1"/>
    <property type="molecule type" value="Genomic_DNA"/>
</dbReference>
<dbReference type="Pfam" id="PF00512">
    <property type="entry name" value="HisKA"/>
    <property type="match status" value="1"/>
</dbReference>
<dbReference type="PANTHER" id="PTHR43719:SF28">
    <property type="entry name" value="PEROXIDE STRESS-ACTIVATED HISTIDINE KINASE MAK1-RELATED"/>
    <property type="match status" value="1"/>
</dbReference>
<dbReference type="InterPro" id="IPR036097">
    <property type="entry name" value="HisK_dim/P_sf"/>
</dbReference>
<dbReference type="InterPro" id="IPR003661">
    <property type="entry name" value="HisK_dim/P_dom"/>
</dbReference>
<dbReference type="Proteomes" id="UP000022910">
    <property type="component" value="Unassembled WGS sequence"/>
</dbReference>
<gene>
    <name evidence="3" type="ORF">RirG_175580</name>
</gene>
<dbReference type="OrthoDB" id="21225at2759"/>